<evidence type="ECO:0000313" key="2">
    <source>
        <dbReference type="Proteomes" id="UP000202743"/>
    </source>
</evidence>
<dbReference type="KEGG" id="vg:26517453"/>
<gene>
    <name evidence="1" type="ORF">GMA7_93</name>
</gene>
<dbReference type="RefSeq" id="YP_009189230.1">
    <property type="nucleotide sequence ID" value="NC_028673.1"/>
</dbReference>
<evidence type="ECO:0000313" key="1">
    <source>
        <dbReference type="EMBL" id="AKJ72530.1"/>
    </source>
</evidence>
<keyword evidence="2" id="KW-1185">Reference proteome</keyword>
<organism evidence="1 2">
    <name type="scientific">Gordonia phage GMA7</name>
    <dbReference type="NCBI Taxonomy" id="1647286"/>
    <lineage>
        <taxon>Viruses</taxon>
        <taxon>Duplodnaviria</taxon>
        <taxon>Heunggongvirae</taxon>
        <taxon>Uroviricota</taxon>
        <taxon>Caudoviricetes</taxon>
        <taxon>Getseptimavirus</taxon>
        <taxon>Getseptimavirus GMA7</taxon>
    </lineage>
</organism>
<proteinExistence type="predicted"/>
<sequence length="77" mass="8984">MTDTYSTIQILDSLKRVRNMFPPEKLERMPDVVKEYVATITMLELKYVETLTLGAEVEELTIQSNELYNKMQEQGIL</sequence>
<reference evidence="1 2" key="1">
    <citation type="journal article" date="2015" name="PLoS ONE">
        <title>Lysis to Kill: Evaluation of the Lytic Abilities, and Genomics of Nine Bacteriophages Infective for Gordonia spp. and Their Potential Use in Activated Sludge Foam Biocontrol.</title>
        <authorList>
            <person name="Dyson Z.A."/>
            <person name="Tucci J."/>
            <person name="Seviour R.J."/>
            <person name="Petrovski S."/>
        </authorList>
    </citation>
    <scope>NUCLEOTIDE SEQUENCE [LARGE SCALE GENOMIC DNA]</scope>
</reference>
<dbReference type="Proteomes" id="UP000202743">
    <property type="component" value="Segment"/>
</dbReference>
<name>A0A0K0N6S6_9CAUD</name>
<dbReference type="EMBL" id="KR063278">
    <property type="protein sequence ID" value="AKJ72530.1"/>
    <property type="molecule type" value="Genomic_DNA"/>
</dbReference>
<dbReference type="GeneID" id="26517453"/>
<protein>
    <submittedName>
        <fullName evidence="1">Uncharacterized protein</fullName>
    </submittedName>
</protein>
<accession>A0A0K0N6S6</accession>